<gene>
    <name evidence="11" type="ORF">GDO78_003319</name>
</gene>
<organism evidence="11 12">
    <name type="scientific">Eleutherodactylus coqui</name>
    <name type="common">Puerto Rican coqui</name>
    <dbReference type="NCBI Taxonomy" id="57060"/>
    <lineage>
        <taxon>Eukaryota</taxon>
        <taxon>Metazoa</taxon>
        <taxon>Chordata</taxon>
        <taxon>Craniata</taxon>
        <taxon>Vertebrata</taxon>
        <taxon>Euteleostomi</taxon>
        <taxon>Amphibia</taxon>
        <taxon>Batrachia</taxon>
        <taxon>Anura</taxon>
        <taxon>Neobatrachia</taxon>
        <taxon>Hyloidea</taxon>
        <taxon>Eleutherodactylidae</taxon>
        <taxon>Eleutherodactylinae</taxon>
        <taxon>Eleutherodactylus</taxon>
        <taxon>Eleutherodactylus</taxon>
    </lineage>
</organism>
<evidence type="ECO:0000256" key="1">
    <source>
        <dbReference type="ARBA" id="ARBA00004370"/>
    </source>
</evidence>
<keyword evidence="12" id="KW-1185">Reference proteome</keyword>
<evidence type="ECO:0000259" key="10">
    <source>
        <dbReference type="PROSITE" id="PS51886"/>
    </source>
</evidence>
<feature type="non-terminal residue" evidence="11">
    <location>
        <position position="294"/>
    </location>
</feature>
<comment type="caution">
    <text evidence="11">The sequence shown here is derived from an EMBL/GenBank/DDBJ whole genome shotgun (WGS) entry which is preliminary data.</text>
</comment>
<evidence type="ECO:0000256" key="5">
    <source>
        <dbReference type="ARBA" id="ARBA00023136"/>
    </source>
</evidence>
<comment type="subcellular location">
    <subcellularLocation>
        <location evidence="3">Cytoplasm</location>
    </subcellularLocation>
    <subcellularLocation>
        <location evidence="2">Lysosome</location>
    </subcellularLocation>
    <subcellularLocation>
        <location evidence="1">Membrane</location>
    </subcellularLocation>
</comment>
<keyword evidence="5" id="KW-0472">Membrane</keyword>
<dbReference type="GO" id="GO:0005634">
    <property type="term" value="C:nucleus"/>
    <property type="evidence" value="ECO:0007669"/>
    <property type="project" value="TreeGrafter"/>
</dbReference>
<dbReference type="EMBL" id="WNTK01000012">
    <property type="protein sequence ID" value="KAG9474795.1"/>
    <property type="molecule type" value="Genomic_DNA"/>
</dbReference>
<dbReference type="Pfam" id="PF07534">
    <property type="entry name" value="TLD"/>
    <property type="match status" value="1"/>
</dbReference>
<dbReference type="GO" id="GO:0031929">
    <property type="term" value="P:TOR signaling"/>
    <property type="evidence" value="ECO:0007669"/>
    <property type="project" value="TreeGrafter"/>
</dbReference>
<feature type="domain" description="TLDc" evidence="10">
    <location>
        <begin position="119"/>
        <end position="287"/>
    </location>
</feature>
<evidence type="ECO:0000313" key="12">
    <source>
        <dbReference type="Proteomes" id="UP000770717"/>
    </source>
</evidence>
<keyword evidence="4" id="KW-0963">Cytoplasm</keyword>
<reference evidence="11" key="1">
    <citation type="thesis" date="2020" institute="ProQuest LLC" country="789 East Eisenhower Parkway, Ann Arbor, MI, USA">
        <title>Comparative Genomics and Chromosome Evolution.</title>
        <authorList>
            <person name="Mudd A.B."/>
        </authorList>
    </citation>
    <scope>NUCLEOTIDE SEQUENCE</scope>
    <source>
        <strain evidence="11">HN-11 Male</strain>
        <tissue evidence="11">Kidney and liver</tissue>
    </source>
</reference>
<feature type="non-terminal residue" evidence="11">
    <location>
        <position position="1"/>
    </location>
</feature>
<dbReference type="GO" id="GO:0016020">
    <property type="term" value="C:membrane"/>
    <property type="evidence" value="ECO:0007669"/>
    <property type="project" value="UniProtKB-SubCell"/>
</dbReference>
<dbReference type="Proteomes" id="UP000770717">
    <property type="component" value="Unassembled WGS sequence"/>
</dbReference>
<proteinExistence type="predicted"/>
<dbReference type="PROSITE" id="PS51886">
    <property type="entry name" value="TLDC"/>
    <property type="match status" value="1"/>
</dbReference>
<accession>A0A8J6ETQ3</accession>
<evidence type="ECO:0000256" key="7">
    <source>
        <dbReference type="ARBA" id="ARBA00039594"/>
    </source>
</evidence>
<evidence type="ECO:0000256" key="6">
    <source>
        <dbReference type="ARBA" id="ARBA00023228"/>
    </source>
</evidence>
<dbReference type="InterPro" id="IPR006571">
    <property type="entry name" value="TLDc_dom"/>
</dbReference>
<name>A0A8J6ETQ3_ELECQ</name>
<evidence type="ECO:0000256" key="2">
    <source>
        <dbReference type="ARBA" id="ARBA00004371"/>
    </source>
</evidence>
<dbReference type="PANTHER" id="PTHR23354">
    <property type="entry name" value="NUCLEOLAR PROTEIN 7/ESTROGEN RECEPTOR COACTIVATOR-RELATED"/>
    <property type="match status" value="1"/>
</dbReference>
<dbReference type="PANTHER" id="PTHR23354:SF131">
    <property type="entry name" value="MTOR-ASSOCIATED PROTEIN MEAK7"/>
    <property type="match status" value="1"/>
</dbReference>
<dbReference type="SMART" id="SM00584">
    <property type="entry name" value="TLDc"/>
    <property type="match status" value="1"/>
</dbReference>
<evidence type="ECO:0000256" key="3">
    <source>
        <dbReference type="ARBA" id="ARBA00004496"/>
    </source>
</evidence>
<protein>
    <recommendedName>
        <fullName evidence="7">MTOR-associated protein MEAK7</fullName>
    </recommendedName>
    <alternativeName>
        <fullName evidence="9">TBC/LysM-associated domain-containing protein 1</fullName>
    </alternativeName>
    <alternativeName>
        <fullName evidence="8">TLD domain-containing protein 1</fullName>
    </alternativeName>
</protein>
<dbReference type="OrthoDB" id="289228at2759"/>
<evidence type="ECO:0000256" key="8">
    <source>
        <dbReference type="ARBA" id="ARBA00041780"/>
    </source>
</evidence>
<evidence type="ECO:0000313" key="11">
    <source>
        <dbReference type="EMBL" id="KAG9474795.1"/>
    </source>
</evidence>
<sequence>QFLEDMIGAAVHVLRQQNALSGWTLENTRDCDSGVRAVAAQLMSQMKADGLPSPDAPESSHFSRAAIEDWLYKAPIVSALLRVVVTLGFSVLRQNVEQQKDVASLVPRCRRARAPAFTSLLDLPAVMFLNFHLPSDMQHKWRLLFSTRLHGESFSQLCGHLVDQGPSLLVVRDAGGFIFGGFASHNWEVKPRFQGDSTCFLFTVSPRLEVFTYTGYNDHYMYLNHGQQTMPNGLGMGGQHDFFGLWIDSNFGKGHSKAKPRCTTYNSPQLSASEEFTIDAMEVWGLGDLTEELQ</sequence>
<evidence type="ECO:0000256" key="9">
    <source>
        <dbReference type="ARBA" id="ARBA00042134"/>
    </source>
</evidence>
<dbReference type="AlphaFoldDB" id="A0A8J6ETQ3"/>
<dbReference type="GO" id="GO:0006979">
    <property type="term" value="P:response to oxidative stress"/>
    <property type="evidence" value="ECO:0007669"/>
    <property type="project" value="TreeGrafter"/>
</dbReference>
<dbReference type="GO" id="GO:0005764">
    <property type="term" value="C:lysosome"/>
    <property type="evidence" value="ECO:0007669"/>
    <property type="project" value="UniProtKB-SubCell"/>
</dbReference>
<keyword evidence="6" id="KW-0458">Lysosome</keyword>
<evidence type="ECO:0000256" key="4">
    <source>
        <dbReference type="ARBA" id="ARBA00022490"/>
    </source>
</evidence>